<feature type="compositionally biased region" description="Low complexity" evidence="1">
    <location>
        <begin position="277"/>
        <end position="287"/>
    </location>
</feature>
<feature type="compositionally biased region" description="Pro residues" evidence="1">
    <location>
        <begin position="112"/>
        <end position="130"/>
    </location>
</feature>
<keyword evidence="2" id="KW-0812">Transmembrane</keyword>
<dbReference type="PROSITE" id="PS51212">
    <property type="entry name" value="WSC"/>
    <property type="match status" value="1"/>
</dbReference>
<evidence type="ECO:0000259" key="4">
    <source>
        <dbReference type="PROSITE" id="PS51212"/>
    </source>
</evidence>
<sequence>MKSSRFNTALAILTILSSSLADPLPSPARQECTSTLDAPSPDCLLTAKLTPSPAFETPEQHPPGPANVPGKETTVTVTQIVPYPLVWPDVPSPLFPPHQPVTKTEISIVTASPPPPQTPTQTPFPGPVTSPSPSKTEMTKECPGCTVLTVTSTSYYPTNTPFPGVEKEVGEYDHLGCYDDTQFKGGKHVVGGENGMATSSEAMDLIPCEIFCRRSPFFGVTNGKECYCGEQVNEPATTLPVERCDIPCGGLLAGQRHACGGNGTISIYKHVRGPPGGSASSSPYTRTSTRRYRPTSVPRTKNRSAGVALRASVVWSGVSLLVVVLGQLVWVCLP</sequence>
<keyword evidence="6" id="KW-1185">Reference proteome</keyword>
<keyword evidence="2" id="KW-0472">Membrane</keyword>
<organism evidence="5 6">
    <name type="scientific">Amniculicola lignicola CBS 123094</name>
    <dbReference type="NCBI Taxonomy" id="1392246"/>
    <lineage>
        <taxon>Eukaryota</taxon>
        <taxon>Fungi</taxon>
        <taxon>Dikarya</taxon>
        <taxon>Ascomycota</taxon>
        <taxon>Pezizomycotina</taxon>
        <taxon>Dothideomycetes</taxon>
        <taxon>Pleosporomycetidae</taxon>
        <taxon>Pleosporales</taxon>
        <taxon>Amniculicolaceae</taxon>
        <taxon>Amniculicola</taxon>
    </lineage>
</organism>
<evidence type="ECO:0000256" key="2">
    <source>
        <dbReference type="SAM" id="Phobius"/>
    </source>
</evidence>
<evidence type="ECO:0000313" key="5">
    <source>
        <dbReference type="EMBL" id="KAF2007693.1"/>
    </source>
</evidence>
<proteinExistence type="predicted"/>
<protein>
    <recommendedName>
        <fullName evidence="4">WSC domain-containing protein</fullName>
    </recommendedName>
</protein>
<dbReference type="AlphaFoldDB" id="A0A6A5X429"/>
<feature type="domain" description="WSC" evidence="4">
    <location>
        <begin position="171"/>
        <end position="271"/>
    </location>
</feature>
<dbReference type="OrthoDB" id="3688278at2759"/>
<evidence type="ECO:0000256" key="1">
    <source>
        <dbReference type="SAM" id="MobiDB-lite"/>
    </source>
</evidence>
<keyword evidence="2" id="KW-1133">Transmembrane helix</keyword>
<feature type="signal peptide" evidence="3">
    <location>
        <begin position="1"/>
        <end position="21"/>
    </location>
</feature>
<feature type="region of interest" description="Disordered" evidence="1">
    <location>
        <begin position="271"/>
        <end position="299"/>
    </location>
</feature>
<keyword evidence="3" id="KW-0732">Signal</keyword>
<accession>A0A6A5X429</accession>
<feature type="transmembrane region" description="Helical" evidence="2">
    <location>
        <begin position="313"/>
        <end position="333"/>
    </location>
</feature>
<dbReference type="InterPro" id="IPR002889">
    <property type="entry name" value="WSC_carb-bd"/>
</dbReference>
<dbReference type="EMBL" id="ML977556">
    <property type="protein sequence ID" value="KAF2007693.1"/>
    <property type="molecule type" value="Genomic_DNA"/>
</dbReference>
<feature type="region of interest" description="Disordered" evidence="1">
    <location>
        <begin position="23"/>
        <end position="71"/>
    </location>
</feature>
<reference evidence="5" key="1">
    <citation type="journal article" date="2020" name="Stud. Mycol.">
        <title>101 Dothideomycetes genomes: a test case for predicting lifestyles and emergence of pathogens.</title>
        <authorList>
            <person name="Haridas S."/>
            <person name="Albert R."/>
            <person name="Binder M."/>
            <person name="Bloem J."/>
            <person name="Labutti K."/>
            <person name="Salamov A."/>
            <person name="Andreopoulos B."/>
            <person name="Baker S."/>
            <person name="Barry K."/>
            <person name="Bills G."/>
            <person name="Bluhm B."/>
            <person name="Cannon C."/>
            <person name="Castanera R."/>
            <person name="Culley D."/>
            <person name="Daum C."/>
            <person name="Ezra D."/>
            <person name="Gonzalez J."/>
            <person name="Henrissat B."/>
            <person name="Kuo A."/>
            <person name="Liang C."/>
            <person name="Lipzen A."/>
            <person name="Lutzoni F."/>
            <person name="Magnuson J."/>
            <person name="Mondo S."/>
            <person name="Nolan M."/>
            <person name="Ohm R."/>
            <person name="Pangilinan J."/>
            <person name="Park H.-J."/>
            <person name="Ramirez L."/>
            <person name="Alfaro M."/>
            <person name="Sun H."/>
            <person name="Tritt A."/>
            <person name="Yoshinaga Y."/>
            <person name="Zwiers L.-H."/>
            <person name="Turgeon B."/>
            <person name="Goodwin S."/>
            <person name="Spatafora J."/>
            <person name="Crous P."/>
            <person name="Grigoriev I."/>
        </authorList>
    </citation>
    <scope>NUCLEOTIDE SEQUENCE</scope>
    <source>
        <strain evidence="5">CBS 123094</strain>
    </source>
</reference>
<feature type="chain" id="PRO_5025583563" description="WSC domain-containing protein" evidence="3">
    <location>
        <begin position="22"/>
        <end position="334"/>
    </location>
</feature>
<feature type="region of interest" description="Disordered" evidence="1">
    <location>
        <begin position="112"/>
        <end position="140"/>
    </location>
</feature>
<evidence type="ECO:0000256" key="3">
    <source>
        <dbReference type="SAM" id="SignalP"/>
    </source>
</evidence>
<dbReference type="SMART" id="SM00321">
    <property type="entry name" value="WSC"/>
    <property type="match status" value="1"/>
</dbReference>
<gene>
    <name evidence="5" type="ORF">P154DRAFT_568527</name>
</gene>
<name>A0A6A5X429_9PLEO</name>
<evidence type="ECO:0000313" key="6">
    <source>
        <dbReference type="Proteomes" id="UP000799779"/>
    </source>
</evidence>
<dbReference type="Pfam" id="PF01822">
    <property type="entry name" value="WSC"/>
    <property type="match status" value="1"/>
</dbReference>
<dbReference type="Proteomes" id="UP000799779">
    <property type="component" value="Unassembled WGS sequence"/>
</dbReference>